<dbReference type="EMBL" id="FWXJ01000021">
    <property type="protein sequence ID" value="SMC82281.1"/>
    <property type="molecule type" value="Genomic_DNA"/>
</dbReference>
<dbReference type="InterPro" id="IPR050438">
    <property type="entry name" value="LMW_PTPase"/>
</dbReference>
<evidence type="ECO:0000256" key="4">
    <source>
        <dbReference type="ARBA" id="ARBA00022912"/>
    </source>
</evidence>
<dbReference type="PANTHER" id="PTHR11717">
    <property type="entry name" value="LOW MOLECULAR WEIGHT PROTEIN TYROSINE PHOSPHATASE"/>
    <property type="match status" value="1"/>
</dbReference>
<dbReference type="RefSeq" id="WP_143736192.1">
    <property type="nucleotide sequence ID" value="NZ_FWXJ01000021.1"/>
</dbReference>
<keyword evidence="4" id="KW-0904">Protein phosphatase</keyword>
<reference evidence="8 9" key="1">
    <citation type="submission" date="2017-04" db="EMBL/GenBank/DDBJ databases">
        <authorList>
            <person name="Afonso C.L."/>
            <person name="Miller P.J."/>
            <person name="Scott M.A."/>
            <person name="Spackman E."/>
            <person name="Goraichik I."/>
            <person name="Dimitrov K.M."/>
            <person name="Suarez D.L."/>
            <person name="Swayne D.E."/>
        </authorList>
    </citation>
    <scope>NUCLEOTIDE SEQUENCE [LARGE SCALE GENOMIC DNA]</scope>
    <source>
        <strain evidence="8 9">VK13</strain>
    </source>
</reference>
<gene>
    <name evidence="8" type="ORF">SAMN06296008_12115</name>
</gene>
<comment type="catalytic activity">
    <reaction evidence="5">
        <text>O-phospho-L-tyrosyl-[protein] + H2O = L-tyrosyl-[protein] + phosphate</text>
        <dbReference type="Rhea" id="RHEA:10684"/>
        <dbReference type="Rhea" id="RHEA-COMP:10136"/>
        <dbReference type="Rhea" id="RHEA-COMP:20101"/>
        <dbReference type="ChEBI" id="CHEBI:15377"/>
        <dbReference type="ChEBI" id="CHEBI:43474"/>
        <dbReference type="ChEBI" id="CHEBI:46858"/>
        <dbReference type="ChEBI" id="CHEBI:61978"/>
        <dbReference type="EC" id="3.1.3.48"/>
    </reaction>
</comment>
<evidence type="ECO:0000313" key="8">
    <source>
        <dbReference type="EMBL" id="SMC82281.1"/>
    </source>
</evidence>
<dbReference type="GO" id="GO:0004725">
    <property type="term" value="F:protein tyrosine phosphatase activity"/>
    <property type="evidence" value="ECO:0007669"/>
    <property type="project" value="UniProtKB-EC"/>
</dbReference>
<feature type="active site" description="Nucleophile" evidence="6">
    <location>
        <position position="8"/>
    </location>
</feature>
<dbReference type="STRING" id="1938817.SAMN06296008_12115"/>
<evidence type="ECO:0000256" key="1">
    <source>
        <dbReference type="ARBA" id="ARBA00011063"/>
    </source>
</evidence>
<dbReference type="Pfam" id="PF01451">
    <property type="entry name" value="LMWPc"/>
    <property type="match status" value="1"/>
</dbReference>
<dbReference type="EC" id="3.1.3.48" evidence="2"/>
<dbReference type="AlphaFoldDB" id="A0A1W2CAX6"/>
<sequence>MYRILVICTANICRSPVGQVFLERFLQNQKVQVDSAGTLALNGNVADATMQELLTERGYSNITTHRSQALMPSLIQKYDLLLCMTDEHRNQVTKMSPIATGKVKLFGHWDQQAQVLDPIGGPRVEYESSVEQIEKLSKLWADKLIQLGVCA</sequence>
<dbReference type="Gene3D" id="3.40.50.2300">
    <property type="match status" value="1"/>
</dbReference>
<feature type="active site" description="Proton donor" evidence="6">
    <location>
        <position position="117"/>
    </location>
</feature>
<proteinExistence type="inferred from homology"/>
<dbReference type="OrthoDB" id="9784339at2"/>
<keyword evidence="9" id="KW-1185">Reference proteome</keyword>
<keyword evidence="3" id="KW-0378">Hydrolase</keyword>
<evidence type="ECO:0000259" key="7">
    <source>
        <dbReference type="SMART" id="SM00226"/>
    </source>
</evidence>
<feature type="active site" evidence="6">
    <location>
        <position position="14"/>
    </location>
</feature>
<evidence type="ECO:0000313" key="9">
    <source>
        <dbReference type="Proteomes" id="UP000192708"/>
    </source>
</evidence>
<comment type="similarity">
    <text evidence="1">Belongs to the low molecular weight phosphotyrosine protein phosphatase family.</text>
</comment>
<evidence type="ECO:0000256" key="3">
    <source>
        <dbReference type="ARBA" id="ARBA00022801"/>
    </source>
</evidence>
<protein>
    <recommendedName>
        <fullName evidence="2">protein-tyrosine-phosphatase</fullName>
        <ecNumber evidence="2">3.1.3.48</ecNumber>
    </recommendedName>
</protein>
<dbReference type="PANTHER" id="PTHR11717:SF31">
    <property type="entry name" value="LOW MOLECULAR WEIGHT PROTEIN-TYROSINE-PHOSPHATASE ETP-RELATED"/>
    <property type="match status" value="1"/>
</dbReference>
<name>A0A1W2CAX6_9BURK</name>
<dbReference type="PRINTS" id="PR00719">
    <property type="entry name" value="LMWPTPASE"/>
</dbReference>
<dbReference type="SUPFAM" id="SSF52788">
    <property type="entry name" value="Phosphotyrosine protein phosphatases I"/>
    <property type="match status" value="1"/>
</dbReference>
<dbReference type="SMART" id="SM00226">
    <property type="entry name" value="LMWPc"/>
    <property type="match status" value="1"/>
</dbReference>
<accession>A0A1W2CAX6</accession>
<dbReference type="Proteomes" id="UP000192708">
    <property type="component" value="Unassembled WGS sequence"/>
</dbReference>
<evidence type="ECO:0000256" key="6">
    <source>
        <dbReference type="PIRSR" id="PIRSR617867-1"/>
    </source>
</evidence>
<organism evidence="8 9">
    <name type="scientific">Polynucleobacter kasalickyi</name>
    <dbReference type="NCBI Taxonomy" id="1938817"/>
    <lineage>
        <taxon>Bacteria</taxon>
        <taxon>Pseudomonadati</taxon>
        <taxon>Pseudomonadota</taxon>
        <taxon>Betaproteobacteria</taxon>
        <taxon>Burkholderiales</taxon>
        <taxon>Burkholderiaceae</taxon>
        <taxon>Polynucleobacter</taxon>
    </lineage>
</organism>
<dbReference type="InterPro" id="IPR023485">
    <property type="entry name" value="Ptyr_pPase"/>
</dbReference>
<dbReference type="InterPro" id="IPR036196">
    <property type="entry name" value="Ptyr_pPase_sf"/>
</dbReference>
<dbReference type="CDD" id="cd16343">
    <property type="entry name" value="LMWPTP"/>
    <property type="match status" value="1"/>
</dbReference>
<evidence type="ECO:0000256" key="2">
    <source>
        <dbReference type="ARBA" id="ARBA00013064"/>
    </source>
</evidence>
<evidence type="ECO:0000256" key="5">
    <source>
        <dbReference type="ARBA" id="ARBA00051722"/>
    </source>
</evidence>
<dbReference type="InterPro" id="IPR017867">
    <property type="entry name" value="Tyr_phospatase_low_mol_wt"/>
</dbReference>
<feature type="domain" description="Phosphotyrosine protein phosphatase I" evidence="7">
    <location>
        <begin position="2"/>
        <end position="143"/>
    </location>
</feature>